<dbReference type="Proteomes" id="UP001296706">
    <property type="component" value="Unassembled WGS sequence"/>
</dbReference>
<dbReference type="EMBL" id="JAAXKY010000114">
    <property type="protein sequence ID" value="NMH80767.1"/>
    <property type="molecule type" value="Genomic_DNA"/>
</dbReference>
<gene>
    <name evidence="1" type="ORF">HF577_27220</name>
</gene>
<dbReference type="RefSeq" id="WP_169398817.1">
    <property type="nucleotide sequence ID" value="NZ_BAAAJH010000005.1"/>
</dbReference>
<protein>
    <submittedName>
        <fullName evidence="1">Uncharacterized protein</fullName>
    </submittedName>
</protein>
<keyword evidence="2" id="KW-1185">Reference proteome</keyword>
<evidence type="ECO:0000313" key="1">
    <source>
        <dbReference type="EMBL" id="NMH80767.1"/>
    </source>
</evidence>
<evidence type="ECO:0000313" key="2">
    <source>
        <dbReference type="Proteomes" id="UP001296706"/>
    </source>
</evidence>
<name>A0ABX1RLA8_9PSEU</name>
<comment type="caution">
    <text evidence="1">The sequence shown here is derived from an EMBL/GenBank/DDBJ whole genome shotgun (WGS) entry which is preliminary data.</text>
</comment>
<reference evidence="1 2" key="1">
    <citation type="submission" date="2020-04" db="EMBL/GenBank/DDBJ databases">
        <authorList>
            <person name="Klaysubun C."/>
            <person name="Duangmal K."/>
            <person name="Lipun K."/>
        </authorList>
    </citation>
    <scope>NUCLEOTIDE SEQUENCE [LARGE SCALE GENOMIC DNA]</scope>
    <source>
        <strain evidence="1 2">JCM 11839</strain>
    </source>
</reference>
<proteinExistence type="predicted"/>
<dbReference type="InterPro" id="IPR045423">
    <property type="entry name" value="DUF6510"/>
</dbReference>
<organism evidence="1 2">
    <name type="scientific">Pseudonocardia xinjiangensis</name>
    <dbReference type="NCBI Taxonomy" id="75289"/>
    <lineage>
        <taxon>Bacteria</taxon>
        <taxon>Bacillati</taxon>
        <taxon>Actinomycetota</taxon>
        <taxon>Actinomycetes</taxon>
        <taxon>Pseudonocardiales</taxon>
        <taxon>Pseudonocardiaceae</taxon>
        <taxon>Pseudonocardia</taxon>
    </lineage>
</organism>
<dbReference type="Pfam" id="PF20120">
    <property type="entry name" value="DUF6510"/>
    <property type="match status" value="1"/>
</dbReference>
<sequence length="87" mass="8949">MMSLLDGNAIAGTLRSVFGKEMTTAVGTCATCGESSRLAELRVYLDAPGVVGRCANCESVLVVIVENRGIACVDVSGFAALDQPTPV</sequence>
<accession>A0ABX1RLA8</accession>